<evidence type="ECO:0000313" key="3">
    <source>
        <dbReference type="Proteomes" id="UP000230066"/>
    </source>
</evidence>
<feature type="region of interest" description="Disordered" evidence="1">
    <location>
        <begin position="703"/>
        <end position="772"/>
    </location>
</feature>
<dbReference type="EMBL" id="JXXN02000656">
    <property type="protein sequence ID" value="THD26696.1"/>
    <property type="molecule type" value="Genomic_DNA"/>
</dbReference>
<keyword evidence="3" id="KW-1185">Reference proteome</keyword>
<feature type="region of interest" description="Disordered" evidence="1">
    <location>
        <begin position="348"/>
        <end position="371"/>
    </location>
</feature>
<sequence length="772" mass="85144">MASTATEATGSSRRRHGITFGLSDMPSNKARVRVTELSDATINPTPRRPESQNEIFDEYIGEQKLKDLTGKDDLSSVKFLEITINVDFMSCGNFGTFLPNLCELRLVKSNVPAVRDLGVSLESLKILWMPRCCLRCLDGVSSMGNLVELYLSFNEISDISPVAMLEQLEVLDLEGFASSLLYYFFRNQISEKSNLSYLKMCANLSNLTLEGNPIVLRFCDIKTYRRAVWKALPQVQLLDDIPMEEAAPKYPQYTMGKLGDEWNYINTLLKEVGLVSDAADSKEETSTEESPALNEENSAPKSATGSTMVPGRVGSGLHQKKPAKRLQTSVEKCAPPFKLNVLVKGQRPASAVTSSSFENEGSENEERASELTTGKVVCGGIGRALRRRRSSVSTPVNSTKAQESIDGQNRQILENTKTTTYGKQNISLGQVTSYNAIKFITTESRNKKLEKHGQIKTGENGNKTKLHPGQVTDVVLREEEQLRLECDTVLKELEDWRKNYFKSNAFHRRMAVPQILKVHAMEKDAEAVLLSTDSESTLEDQSIGDKSNVQNKQNTPVFAPTGVDEECASELSSSSGYESRRTTTAGTDYNESPGDENCAPDTPSEQPSSLFKPTKPEVDTGDGRTPKGSGQDRKQDEITLSKAKETTNDLLPGQSISLQPVKSTNKRLGRSSFPPLASNSSTCPGSVRVRTTTDTIHRSRMALSGQCQPARSETRPMQKKTSLITDRPRPGMNNSLTKGYTRRLEMSRCPDSKFPGANSSPLPSKPNLQPKS</sequence>
<dbReference type="Proteomes" id="UP000230066">
    <property type="component" value="Unassembled WGS sequence"/>
</dbReference>
<dbReference type="PANTHER" id="PTHR22708">
    <property type="entry name" value="LEUCINE-RICH REPEAT-CONTAINING PROTEIN 56"/>
    <property type="match status" value="1"/>
</dbReference>
<feature type="region of interest" description="Disordered" evidence="1">
    <location>
        <begin position="1"/>
        <end position="21"/>
    </location>
</feature>
<feature type="compositionally biased region" description="Basic and acidic residues" evidence="1">
    <location>
        <begin position="742"/>
        <end position="751"/>
    </location>
</feature>
<dbReference type="InterPro" id="IPR040091">
    <property type="entry name" value="LRRC56"/>
</dbReference>
<evidence type="ECO:0000256" key="1">
    <source>
        <dbReference type="SAM" id="MobiDB-lite"/>
    </source>
</evidence>
<accession>A0A4E0RGP2</accession>
<dbReference type="PROSITE" id="PS51450">
    <property type="entry name" value="LRR"/>
    <property type="match status" value="1"/>
</dbReference>
<feature type="compositionally biased region" description="Polar residues" evidence="1">
    <location>
        <begin position="757"/>
        <end position="772"/>
    </location>
</feature>
<dbReference type="PANTHER" id="PTHR22708:SF0">
    <property type="entry name" value="LEUCINE-RICH REPEAT-CONTAINING PROTEIN 56"/>
    <property type="match status" value="1"/>
</dbReference>
<dbReference type="InterPro" id="IPR001611">
    <property type="entry name" value="Leu-rich_rpt"/>
</dbReference>
<feature type="region of interest" description="Disordered" evidence="1">
    <location>
        <begin position="533"/>
        <end position="687"/>
    </location>
</feature>
<feature type="compositionally biased region" description="Polar residues" evidence="1">
    <location>
        <begin position="677"/>
        <end position="687"/>
    </location>
</feature>
<comment type="caution">
    <text evidence="2">The sequence shown here is derived from an EMBL/GenBank/DDBJ whole genome shotgun (WGS) entry which is preliminary data.</text>
</comment>
<feature type="compositionally biased region" description="Basic and acidic residues" evidence="1">
    <location>
        <begin position="614"/>
        <end position="647"/>
    </location>
</feature>
<dbReference type="Gene3D" id="3.80.10.10">
    <property type="entry name" value="Ribonuclease Inhibitor"/>
    <property type="match status" value="1"/>
</dbReference>
<feature type="compositionally biased region" description="Polar residues" evidence="1">
    <location>
        <begin position="1"/>
        <end position="11"/>
    </location>
</feature>
<evidence type="ECO:0000313" key="2">
    <source>
        <dbReference type="EMBL" id="THD26696.1"/>
    </source>
</evidence>
<dbReference type="AlphaFoldDB" id="A0A4E0RGP2"/>
<reference evidence="2" key="1">
    <citation type="submission" date="2019-03" db="EMBL/GenBank/DDBJ databases">
        <title>Improved annotation for the trematode Fasciola hepatica.</title>
        <authorList>
            <person name="Choi Y.-J."/>
            <person name="Martin J."/>
            <person name="Mitreva M."/>
        </authorList>
    </citation>
    <scope>NUCLEOTIDE SEQUENCE [LARGE SCALE GENOMIC DNA]</scope>
</reference>
<organism evidence="2 3">
    <name type="scientific">Fasciola hepatica</name>
    <name type="common">Liver fluke</name>
    <dbReference type="NCBI Taxonomy" id="6192"/>
    <lineage>
        <taxon>Eukaryota</taxon>
        <taxon>Metazoa</taxon>
        <taxon>Spiralia</taxon>
        <taxon>Lophotrochozoa</taxon>
        <taxon>Platyhelminthes</taxon>
        <taxon>Trematoda</taxon>
        <taxon>Digenea</taxon>
        <taxon>Plagiorchiida</taxon>
        <taxon>Echinostomata</taxon>
        <taxon>Echinostomatoidea</taxon>
        <taxon>Fasciolidae</taxon>
        <taxon>Fasciola</taxon>
    </lineage>
</organism>
<feature type="compositionally biased region" description="Polar residues" evidence="1">
    <location>
        <begin position="295"/>
        <end position="307"/>
    </location>
</feature>
<feature type="compositionally biased region" description="Polar residues" evidence="1">
    <location>
        <begin position="544"/>
        <end position="556"/>
    </location>
</feature>
<gene>
    <name evidence="2" type="ORF">D915_002550</name>
</gene>
<feature type="compositionally biased region" description="Polar residues" evidence="1">
    <location>
        <begin position="654"/>
        <end position="663"/>
    </location>
</feature>
<proteinExistence type="predicted"/>
<dbReference type="InterPro" id="IPR032675">
    <property type="entry name" value="LRR_dom_sf"/>
</dbReference>
<protein>
    <submittedName>
        <fullName evidence="2">Leucine-rich repeat-containing protein 56</fullName>
    </submittedName>
</protein>
<name>A0A4E0RGP2_FASHE</name>
<feature type="region of interest" description="Disordered" evidence="1">
    <location>
        <begin position="279"/>
        <end position="328"/>
    </location>
</feature>
<dbReference type="SUPFAM" id="SSF52058">
    <property type="entry name" value="L domain-like"/>
    <property type="match status" value="1"/>
</dbReference>